<keyword evidence="3" id="KW-1185">Reference proteome</keyword>
<accession>A0AAJ0XBY1</accession>
<gene>
    <name evidence="2" type="ORF">CKO40_20235</name>
</gene>
<dbReference type="PANTHER" id="PTHR37031">
    <property type="entry name" value="METALLOPHOSPHATASE BINDING DOMAIN PROTEIN"/>
    <property type="match status" value="1"/>
</dbReference>
<feature type="region of interest" description="Disordered" evidence="1">
    <location>
        <begin position="168"/>
        <end position="210"/>
    </location>
</feature>
<dbReference type="CDD" id="cd07389">
    <property type="entry name" value="MPP_PhoD"/>
    <property type="match status" value="1"/>
</dbReference>
<dbReference type="Gene3D" id="3.60.21.70">
    <property type="entry name" value="PhoD-like phosphatase"/>
    <property type="match status" value="1"/>
</dbReference>
<dbReference type="AlphaFoldDB" id="A0AAJ0XBY1"/>
<organism evidence="2 3">
    <name type="scientific">Halochromatium glycolicum</name>
    <dbReference type="NCBI Taxonomy" id="85075"/>
    <lineage>
        <taxon>Bacteria</taxon>
        <taxon>Pseudomonadati</taxon>
        <taxon>Pseudomonadota</taxon>
        <taxon>Gammaproteobacteria</taxon>
        <taxon>Chromatiales</taxon>
        <taxon>Chromatiaceae</taxon>
        <taxon>Halochromatium</taxon>
    </lineage>
</organism>
<dbReference type="InterPro" id="IPR038607">
    <property type="entry name" value="PhoD-like_sf"/>
</dbReference>
<dbReference type="InterPro" id="IPR029052">
    <property type="entry name" value="Metallo-depent_PP-like"/>
</dbReference>
<feature type="compositionally biased region" description="Basic and acidic residues" evidence="1">
    <location>
        <begin position="178"/>
        <end position="193"/>
    </location>
</feature>
<name>A0AAJ0XBY1_9GAMM</name>
<dbReference type="InterPro" id="IPR018946">
    <property type="entry name" value="PhoD-like_MPP"/>
</dbReference>
<dbReference type="RefSeq" id="WP_200348279.1">
    <property type="nucleotide sequence ID" value="NZ_NRSJ01000052.1"/>
</dbReference>
<reference evidence="2" key="1">
    <citation type="submission" date="2017-08" db="EMBL/GenBank/DDBJ databases">
        <authorList>
            <person name="Imhoff J.F."/>
            <person name="Rahn T."/>
            <person name="Kuenzel S."/>
            <person name="Neulinger S.C."/>
        </authorList>
    </citation>
    <scope>NUCLEOTIDE SEQUENCE</scope>
    <source>
        <strain evidence="2">DSM 11080</strain>
    </source>
</reference>
<proteinExistence type="predicted"/>
<dbReference type="EMBL" id="NRSJ01000052">
    <property type="protein sequence ID" value="MBK1706803.1"/>
    <property type="molecule type" value="Genomic_DNA"/>
</dbReference>
<dbReference type="SUPFAM" id="SSF56300">
    <property type="entry name" value="Metallo-dependent phosphatases"/>
    <property type="match status" value="1"/>
</dbReference>
<protein>
    <recommendedName>
        <fullName evidence="4">PhoD-like phosphatase</fullName>
    </recommendedName>
</protein>
<dbReference type="PANTHER" id="PTHR37031:SF2">
    <property type="entry name" value="PHOD-LIKE PHOSPHATASE METALLOPHOSPHATASE DOMAIN-CONTAINING PROTEIN"/>
    <property type="match status" value="1"/>
</dbReference>
<evidence type="ECO:0008006" key="4">
    <source>
        <dbReference type="Google" id="ProtNLM"/>
    </source>
</evidence>
<evidence type="ECO:0000313" key="2">
    <source>
        <dbReference type="EMBL" id="MBK1706803.1"/>
    </source>
</evidence>
<sequence>MTEADDLPLVLAGPILRRLLPERITLWLATRTPCRIALTLAWEGQDAPQRWTLAPDNTAVCHLPAGEHLHYLLIDLPLDHPLPRDRWIGYELAVQPLAPKDAPWSPWQDWAPDLAYPGQRRPGFRLPSRISALLHGSCRKPHHDEGDGLVQADRLLRERLAISTGRVATGSVMTSSAEPERAKTDRDKADRAATARSAPADRNADDAPPSWPSMLVLTGDQIYADDVAGPMLWAIHQLIVRLGLPVEPLAGETRLADSNRLYAHPNSYYRRERLLPRHAHSESVLKLLFGGVEKPVFTTANAHNHLITLGEVLAMYLLVWSPAVWSGIRLDPPDKLNRRSRRLYASERPQIEAFIADLPAVRRVLAHLPVAMIFDDHDITDDWNLSREWEEMAYGHPFSRRIIGNALIGYLINQGWGNRPEAFDDVLLDSVRRALAQPGQTAHDDCIERLHRFDQWHFQWPTEPPLVVMDSRTHRWRSEISARQPSGLMDWEALTDLQQALFGHPAVLLVSPAPIFGVKLIEAIQRVFTWLGKPLLVDAENWMAHPGAAQVILNIFRHPKTPEHFVVLSGDVHYSFVYDIELRGHERGPDIWQICSSGLRNAFPDRLLAVLDRLNRWLYSPNSPLNWLTRRRRMRVIPRKPEGSAPGRRLLNGSGVGVVELDPDGLPWRIRQLMADGRFLTFTRREAESRWR</sequence>
<evidence type="ECO:0000313" key="3">
    <source>
        <dbReference type="Proteomes" id="UP001296776"/>
    </source>
</evidence>
<comment type="caution">
    <text evidence="2">The sequence shown here is derived from an EMBL/GenBank/DDBJ whole genome shotgun (WGS) entry which is preliminary data.</text>
</comment>
<evidence type="ECO:0000256" key="1">
    <source>
        <dbReference type="SAM" id="MobiDB-lite"/>
    </source>
</evidence>
<reference evidence="2" key="2">
    <citation type="journal article" date="2020" name="Microorganisms">
        <title>Osmotic Adaptation and Compatible Solute Biosynthesis of Phototrophic Bacteria as Revealed from Genome Analyses.</title>
        <authorList>
            <person name="Imhoff J.F."/>
            <person name="Rahn T."/>
            <person name="Kunzel S."/>
            <person name="Keller A."/>
            <person name="Neulinger S.C."/>
        </authorList>
    </citation>
    <scope>NUCLEOTIDE SEQUENCE</scope>
    <source>
        <strain evidence="2">DSM 11080</strain>
    </source>
</reference>
<dbReference type="Proteomes" id="UP001296776">
    <property type="component" value="Unassembled WGS sequence"/>
</dbReference>